<comment type="caution">
    <text evidence="1">The sequence shown here is derived from an EMBL/GenBank/DDBJ whole genome shotgun (WGS) entry which is preliminary data.</text>
</comment>
<gene>
    <name evidence="1" type="ORF">DKX38_027083</name>
</gene>
<reference evidence="2" key="1">
    <citation type="journal article" date="2019" name="Gigascience">
        <title>De novo genome assembly of the endangered Acer yangbiense, a plant species with extremely small populations endemic to Yunnan Province, China.</title>
        <authorList>
            <person name="Yang J."/>
            <person name="Wariss H.M."/>
            <person name="Tao L."/>
            <person name="Zhang R."/>
            <person name="Yun Q."/>
            <person name="Hollingsworth P."/>
            <person name="Dao Z."/>
            <person name="Luo G."/>
            <person name="Guo H."/>
            <person name="Ma Y."/>
            <person name="Sun W."/>
        </authorList>
    </citation>
    <scope>NUCLEOTIDE SEQUENCE [LARGE SCALE GENOMIC DNA]</scope>
    <source>
        <strain evidence="2">cv. br00</strain>
    </source>
</reference>
<sequence>MVAAITISFPKSTVLQNPTSLKDPCSSFFGGSLKGVPFQIKPGNKRLDSFSLVVAAASNTPTTTSTSSSSGGGGRFYLNFTGFPFPLGPFLNRRTIRTEEANLDELVEQHFLHSEAVKGCIWLFEQEQALGFSSVSTNIRMTVIKLKSGGLWVHAPIAPTEECIQLLKELGAPVECIVLPTFAYEHKIFVGPFSRKFPRAQIWVAPRQWSWPLNLPLEFFGIFRAKTLKDEDMSTPWADEIEQKVLSSPEVGIGPYVEVAFYHKPSRSLLVTDAVIFVARKPPECIGKESLLASAKNGLAVKILSKGKEVPQEPVVDNQMSRQKGWERMVLQILFLGPSNLLEPNASFAQMSQKLIVSPIVKTLVFSKVPEKVRDWIDSIVRDWKFKRIIPAHFAAPINAGRSEFLAAFAFLDELLGERYVTRPSLSLLFVSIMGKAASYFPPDDMKTLSSLDQFLVSVGAVKKTVSGRKKTS</sequence>
<organism evidence="1 2">
    <name type="scientific">Salix brachista</name>
    <dbReference type="NCBI Taxonomy" id="2182728"/>
    <lineage>
        <taxon>Eukaryota</taxon>
        <taxon>Viridiplantae</taxon>
        <taxon>Streptophyta</taxon>
        <taxon>Embryophyta</taxon>
        <taxon>Tracheophyta</taxon>
        <taxon>Spermatophyta</taxon>
        <taxon>Magnoliopsida</taxon>
        <taxon>eudicotyledons</taxon>
        <taxon>Gunneridae</taxon>
        <taxon>Pentapetalae</taxon>
        <taxon>rosids</taxon>
        <taxon>fabids</taxon>
        <taxon>Malpighiales</taxon>
        <taxon>Salicaceae</taxon>
        <taxon>Saliceae</taxon>
        <taxon>Salix</taxon>
    </lineage>
</organism>
<dbReference type="EMBL" id="VDCV01000017">
    <property type="protein sequence ID" value="KAB5516435.1"/>
    <property type="molecule type" value="Genomic_DNA"/>
</dbReference>
<dbReference type="PANTHER" id="PTHR33835:SF2">
    <property type="entry name" value="LYSINE-TRNA LIGASE"/>
    <property type="match status" value="1"/>
</dbReference>
<protein>
    <recommendedName>
        <fullName evidence="3">DUF4336 domain-containing protein</fullName>
    </recommendedName>
</protein>
<evidence type="ECO:0000313" key="1">
    <source>
        <dbReference type="EMBL" id="KAB5516435.1"/>
    </source>
</evidence>
<dbReference type="AlphaFoldDB" id="A0A5N5JGE7"/>
<proteinExistence type="predicted"/>
<evidence type="ECO:0000313" key="2">
    <source>
        <dbReference type="Proteomes" id="UP000326939"/>
    </source>
</evidence>
<dbReference type="Proteomes" id="UP000326939">
    <property type="component" value="Chromosome 17"/>
</dbReference>
<dbReference type="PANTHER" id="PTHR33835">
    <property type="entry name" value="YALI0C07656P"/>
    <property type="match status" value="1"/>
</dbReference>
<dbReference type="InterPro" id="IPR025638">
    <property type="entry name" value="DUF4336"/>
</dbReference>
<dbReference type="Pfam" id="PF14234">
    <property type="entry name" value="DUF4336"/>
    <property type="match status" value="2"/>
</dbReference>
<accession>A0A5N5JGE7</accession>
<keyword evidence="2" id="KW-1185">Reference proteome</keyword>
<evidence type="ECO:0008006" key="3">
    <source>
        <dbReference type="Google" id="ProtNLM"/>
    </source>
</evidence>
<name>A0A5N5JGE7_9ROSI</name>